<dbReference type="OrthoDB" id="2434934at2759"/>
<accession>A0A5C3FLZ4</accession>
<feature type="compositionally biased region" description="Basic and acidic residues" evidence="1">
    <location>
        <begin position="449"/>
        <end position="468"/>
    </location>
</feature>
<dbReference type="RefSeq" id="XP_014658509.1">
    <property type="nucleotide sequence ID" value="XM_014803023.1"/>
</dbReference>
<feature type="compositionally biased region" description="Basic residues" evidence="1">
    <location>
        <begin position="192"/>
        <end position="207"/>
    </location>
</feature>
<reference evidence="2" key="1">
    <citation type="submission" date="2018-03" db="EMBL/GenBank/DDBJ databases">
        <authorList>
            <person name="Guldener U."/>
        </authorList>
    </citation>
    <scope>NUCLEOTIDE SEQUENCE [LARGE SCALE GENOMIC DNA]</scope>
    <source>
        <strain evidence="2">ATCC34888</strain>
    </source>
</reference>
<dbReference type="EMBL" id="OOIQ01000003">
    <property type="protein sequence ID" value="SPO44469.1"/>
    <property type="molecule type" value="Genomic_DNA"/>
</dbReference>
<gene>
    <name evidence="2" type="ORF">PSANT_02154</name>
</gene>
<feature type="compositionally biased region" description="Polar residues" evidence="1">
    <location>
        <begin position="225"/>
        <end position="239"/>
    </location>
</feature>
<proteinExistence type="predicted"/>
<keyword evidence="3" id="KW-1185">Reference proteome</keyword>
<feature type="compositionally biased region" description="Low complexity" evidence="1">
    <location>
        <begin position="1"/>
        <end position="20"/>
    </location>
</feature>
<feature type="compositionally biased region" description="Basic and acidic residues" evidence="1">
    <location>
        <begin position="210"/>
        <end position="222"/>
    </location>
</feature>
<dbReference type="Proteomes" id="UP000325008">
    <property type="component" value="Unassembled WGS sequence"/>
</dbReference>
<feature type="compositionally biased region" description="Low complexity" evidence="1">
    <location>
        <begin position="507"/>
        <end position="529"/>
    </location>
</feature>
<feature type="compositionally biased region" description="Basic and acidic residues" evidence="1">
    <location>
        <begin position="421"/>
        <end position="430"/>
    </location>
</feature>
<organism evidence="2 3">
    <name type="scientific">Pseudozyma antarctica</name>
    <name type="common">Yeast</name>
    <name type="synonym">Candida antarctica</name>
    <dbReference type="NCBI Taxonomy" id="84753"/>
    <lineage>
        <taxon>Eukaryota</taxon>
        <taxon>Fungi</taxon>
        <taxon>Dikarya</taxon>
        <taxon>Basidiomycota</taxon>
        <taxon>Ustilaginomycotina</taxon>
        <taxon>Ustilaginomycetes</taxon>
        <taxon>Ustilaginales</taxon>
        <taxon>Ustilaginaceae</taxon>
        <taxon>Moesziomyces</taxon>
    </lineage>
</organism>
<protein>
    <submittedName>
        <fullName evidence="2">Uncharacterized protein</fullName>
    </submittedName>
</protein>
<feature type="region of interest" description="Disordered" evidence="1">
    <location>
        <begin position="595"/>
        <end position="625"/>
    </location>
</feature>
<feature type="compositionally biased region" description="Low complexity" evidence="1">
    <location>
        <begin position="608"/>
        <end position="618"/>
    </location>
</feature>
<feature type="region of interest" description="Disordered" evidence="1">
    <location>
        <begin position="73"/>
        <end position="244"/>
    </location>
</feature>
<sequence length="924" mass="96100">MTASETTAQAAAASVDDAVSPGVTSSEADNLAPAASQPAGRGKNRFSLDALRLPFLASPRKVSTASVAAVDETAISEAPESDVASSSDNSAPKETRTPTPPQSHEFVPNVTTQQLAPPTEVLPKRSALTSSVDASARRASRTTSPHRVSFSPSTEETALAREEALAFAALASESSGKPSPPHDESHPLRAAQSKKKKSNPVKWRGFKSRSTSDLHDPTHRPSLDSVRTGTSDATSSSSHEAFEDRAALPGAAAAKRRLFRWDRKGIHRVAADGSRDKGKVAKVKVTKHQALAARHAKTLEQVINAGMGLHPVPARVSSARHATEVNSADANAKGGKKKHVPRAKPIPVVDRSQLRGLKSALLDVDLANNIISELRSMPVPLDALRSGLGRMMPETEIGTAGEHGQERILATNLPDTALEGPKSKDDSEIRKRAEAVAGELAAAPATKSAAERPPMERKARSAAEEALRKITLQADAATTPRSAVPTARTSSLPPPAEESISAAKPISQASASGAAAATPPAAKQASAKPGARPLKMVCLDCGEHEAHRRHADHLEAAKVVTSEGPSDAQTGAGLSVTAVASGAAAALMGVGGLLSARSQPSEPEKATSSEASSSARPPLIKSMSVSNLPTLEDGQRLMGSAPLQLILDPVGAVAQNSGAFDVLANVSGAAIRATQDMDAIHPPLDRMAIFVHWWGFEITLPKASMAYLGTAHSVSGAFLSFLQTMAVGGGVPELLPFIKYISTFMEVEYKAIQAQDQGHGVCIAGTWFMPLALVPRPWDYPLDGPAPVAPTPAPGAAPPPFLTREAAAQPEPAPKRHAFKKKPSLEAAKTASVQVAVLGNGAPPQHPVPPTRNLSPSQLAAIHAARTEKMAHDLSPHHSRSSSIASAKSAKLLADLGSANSAPAEAALASVQEMPEVGSLRITA</sequence>
<name>A0A5C3FLZ4_PSEA2</name>
<evidence type="ECO:0000313" key="3">
    <source>
        <dbReference type="Proteomes" id="UP000325008"/>
    </source>
</evidence>
<feature type="compositionally biased region" description="Low complexity" evidence="1">
    <location>
        <begin position="165"/>
        <end position="175"/>
    </location>
</feature>
<comment type="caution">
    <text evidence="2">The sequence shown here is derived from an EMBL/GenBank/DDBJ whole genome shotgun (WGS) entry which is preliminary data.</text>
</comment>
<dbReference type="AlphaFoldDB" id="A0A5C3FLZ4"/>
<feature type="region of interest" description="Disordered" evidence="1">
    <location>
        <begin position="411"/>
        <end position="430"/>
    </location>
</feature>
<feature type="region of interest" description="Disordered" evidence="1">
    <location>
        <begin position="437"/>
        <end position="529"/>
    </location>
</feature>
<feature type="region of interest" description="Disordered" evidence="1">
    <location>
        <begin position="1"/>
        <end position="44"/>
    </location>
</feature>
<evidence type="ECO:0000256" key="1">
    <source>
        <dbReference type="SAM" id="MobiDB-lite"/>
    </source>
</evidence>
<evidence type="ECO:0000313" key="2">
    <source>
        <dbReference type="EMBL" id="SPO44469.1"/>
    </source>
</evidence>